<dbReference type="OrthoDB" id="10510531at2759"/>
<organism evidence="2 3">
    <name type="scientific">Aspergillus aculeatus (strain ATCC 16872 / CBS 172.66 / WB 5094)</name>
    <dbReference type="NCBI Taxonomy" id="690307"/>
    <lineage>
        <taxon>Eukaryota</taxon>
        <taxon>Fungi</taxon>
        <taxon>Dikarya</taxon>
        <taxon>Ascomycota</taxon>
        <taxon>Pezizomycotina</taxon>
        <taxon>Eurotiomycetes</taxon>
        <taxon>Eurotiomycetidae</taxon>
        <taxon>Eurotiales</taxon>
        <taxon>Aspergillaceae</taxon>
        <taxon>Aspergillus</taxon>
        <taxon>Aspergillus subgen. Circumdati</taxon>
    </lineage>
</organism>
<dbReference type="GeneID" id="30975595"/>
<evidence type="ECO:0000259" key="1">
    <source>
        <dbReference type="PROSITE" id="PS00028"/>
    </source>
</evidence>
<dbReference type="InterPro" id="IPR013087">
    <property type="entry name" value="Znf_C2H2_type"/>
</dbReference>
<dbReference type="RefSeq" id="XP_020053252.1">
    <property type="nucleotide sequence ID" value="XM_020201781.1"/>
</dbReference>
<keyword evidence="3" id="KW-1185">Reference proteome</keyword>
<dbReference type="Proteomes" id="UP000184546">
    <property type="component" value="Unassembled WGS sequence"/>
</dbReference>
<evidence type="ECO:0000313" key="2">
    <source>
        <dbReference type="EMBL" id="OJJ96912.1"/>
    </source>
</evidence>
<dbReference type="EMBL" id="KV878984">
    <property type="protein sequence ID" value="OJJ96912.1"/>
    <property type="molecule type" value="Genomic_DNA"/>
</dbReference>
<evidence type="ECO:0000313" key="3">
    <source>
        <dbReference type="Proteomes" id="UP000184546"/>
    </source>
</evidence>
<name>A0A1L9WL81_ASPA1</name>
<gene>
    <name evidence="2" type="ORF">ASPACDRAFT_46439</name>
</gene>
<accession>A0A1L9WL81</accession>
<feature type="domain" description="C2H2-type" evidence="1">
    <location>
        <begin position="246"/>
        <end position="267"/>
    </location>
</feature>
<dbReference type="AlphaFoldDB" id="A0A1L9WL81"/>
<proteinExistence type="predicted"/>
<dbReference type="PROSITE" id="PS00028">
    <property type="entry name" value="ZINC_FINGER_C2H2_1"/>
    <property type="match status" value="1"/>
</dbReference>
<dbReference type="VEuPathDB" id="FungiDB:ASPACDRAFT_46439"/>
<reference evidence="3" key="1">
    <citation type="journal article" date="2017" name="Genome Biol.">
        <title>Comparative genomics reveals high biological diversity and specific adaptations in the industrially and medically important fungal genus Aspergillus.</title>
        <authorList>
            <person name="de Vries R.P."/>
            <person name="Riley R."/>
            <person name="Wiebenga A."/>
            <person name="Aguilar-Osorio G."/>
            <person name="Amillis S."/>
            <person name="Uchima C.A."/>
            <person name="Anderluh G."/>
            <person name="Asadollahi M."/>
            <person name="Askin M."/>
            <person name="Barry K."/>
            <person name="Battaglia E."/>
            <person name="Bayram O."/>
            <person name="Benocci T."/>
            <person name="Braus-Stromeyer S.A."/>
            <person name="Caldana C."/>
            <person name="Canovas D."/>
            <person name="Cerqueira G.C."/>
            <person name="Chen F."/>
            <person name="Chen W."/>
            <person name="Choi C."/>
            <person name="Clum A."/>
            <person name="Dos Santos R.A."/>
            <person name="Damasio A.R."/>
            <person name="Diallinas G."/>
            <person name="Emri T."/>
            <person name="Fekete E."/>
            <person name="Flipphi M."/>
            <person name="Freyberg S."/>
            <person name="Gallo A."/>
            <person name="Gournas C."/>
            <person name="Habgood R."/>
            <person name="Hainaut M."/>
            <person name="Harispe M.L."/>
            <person name="Henrissat B."/>
            <person name="Hilden K.S."/>
            <person name="Hope R."/>
            <person name="Hossain A."/>
            <person name="Karabika E."/>
            <person name="Karaffa L."/>
            <person name="Karanyi Z."/>
            <person name="Krasevec N."/>
            <person name="Kuo A."/>
            <person name="Kusch H."/>
            <person name="LaButti K."/>
            <person name="Lagendijk E.L."/>
            <person name="Lapidus A."/>
            <person name="Levasseur A."/>
            <person name="Lindquist E."/>
            <person name="Lipzen A."/>
            <person name="Logrieco A.F."/>
            <person name="MacCabe A."/>
            <person name="Maekelae M.R."/>
            <person name="Malavazi I."/>
            <person name="Melin P."/>
            <person name="Meyer V."/>
            <person name="Mielnichuk N."/>
            <person name="Miskei M."/>
            <person name="Molnar A.P."/>
            <person name="Mule G."/>
            <person name="Ngan C.Y."/>
            <person name="Orejas M."/>
            <person name="Orosz E."/>
            <person name="Ouedraogo J.P."/>
            <person name="Overkamp K.M."/>
            <person name="Park H.-S."/>
            <person name="Perrone G."/>
            <person name="Piumi F."/>
            <person name="Punt P.J."/>
            <person name="Ram A.F."/>
            <person name="Ramon A."/>
            <person name="Rauscher S."/>
            <person name="Record E."/>
            <person name="Riano-Pachon D.M."/>
            <person name="Robert V."/>
            <person name="Roehrig J."/>
            <person name="Ruller R."/>
            <person name="Salamov A."/>
            <person name="Salih N.S."/>
            <person name="Samson R.A."/>
            <person name="Sandor E."/>
            <person name="Sanguinetti M."/>
            <person name="Schuetze T."/>
            <person name="Sepcic K."/>
            <person name="Shelest E."/>
            <person name="Sherlock G."/>
            <person name="Sophianopoulou V."/>
            <person name="Squina F.M."/>
            <person name="Sun H."/>
            <person name="Susca A."/>
            <person name="Todd R.B."/>
            <person name="Tsang A."/>
            <person name="Unkles S.E."/>
            <person name="van de Wiele N."/>
            <person name="van Rossen-Uffink D."/>
            <person name="Oliveira J.V."/>
            <person name="Vesth T.C."/>
            <person name="Visser J."/>
            <person name="Yu J.-H."/>
            <person name="Zhou M."/>
            <person name="Andersen M.R."/>
            <person name="Archer D.B."/>
            <person name="Baker S.E."/>
            <person name="Benoit I."/>
            <person name="Brakhage A.A."/>
            <person name="Braus G.H."/>
            <person name="Fischer R."/>
            <person name="Frisvad J.C."/>
            <person name="Goldman G.H."/>
            <person name="Houbraken J."/>
            <person name="Oakley B."/>
            <person name="Pocsi I."/>
            <person name="Scazzocchio C."/>
            <person name="Seiboth B."/>
            <person name="vanKuyk P.A."/>
            <person name="Wortman J."/>
            <person name="Dyer P.S."/>
            <person name="Grigoriev I.V."/>
        </authorList>
    </citation>
    <scope>NUCLEOTIDE SEQUENCE [LARGE SCALE GENOMIC DNA]</scope>
    <source>
        <strain evidence="3">ATCC 16872 / CBS 172.66 / WB 5094</strain>
    </source>
</reference>
<sequence>MPITVPHKRDSAGFPQSGPSYQQKVVSFRPIPSPAPTWCAVCILSDQALLSHELYFCGTCRAMYHRPCLYALLLQRSHQPSSSAGGTSSAPVALYRCPTCGIEGGQSPTPSAPTASAAPRPFITTPYHYDRTPAGLYVCTYFSTARDGTSRSAICTSARGRTTAHTIIRRMNGRPMQGIRVRVAPTHANAAQAPTVIHGVYFVCFVLPQQLLQLGLLLQSLQQRYRPLPRPQAQPPVIRQRRPRFCPLCAGDFESLVPLVQHLEVDHATEFLICMLCLSWRTDWWRLLLHLDEDHPEWDGLFEDPSAVRPGLLA</sequence>
<protein>
    <recommendedName>
        <fullName evidence="1">C2H2-type domain-containing protein</fullName>
    </recommendedName>
</protein>